<comment type="caution">
    <text evidence="2">The sequence shown here is derived from an EMBL/GenBank/DDBJ whole genome shotgun (WGS) entry which is preliminary data.</text>
</comment>
<dbReference type="AlphaFoldDB" id="A0A5N6JVA8"/>
<dbReference type="GO" id="GO:0000266">
    <property type="term" value="P:mitochondrial fission"/>
    <property type="evidence" value="ECO:0007669"/>
    <property type="project" value="TreeGrafter"/>
</dbReference>
<accession>A0A5N6JVA8</accession>
<organism evidence="2 3">
    <name type="scientific">Monilinia laxa</name>
    <name type="common">Brown rot fungus</name>
    <name type="synonym">Sclerotinia laxa</name>
    <dbReference type="NCBI Taxonomy" id="61186"/>
    <lineage>
        <taxon>Eukaryota</taxon>
        <taxon>Fungi</taxon>
        <taxon>Dikarya</taxon>
        <taxon>Ascomycota</taxon>
        <taxon>Pezizomycotina</taxon>
        <taxon>Leotiomycetes</taxon>
        <taxon>Helotiales</taxon>
        <taxon>Sclerotiniaceae</taxon>
        <taxon>Monilinia</taxon>
    </lineage>
</organism>
<dbReference type="InterPro" id="IPR022812">
    <property type="entry name" value="Dynamin"/>
</dbReference>
<dbReference type="GO" id="GO:0016020">
    <property type="term" value="C:membrane"/>
    <property type="evidence" value="ECO:0007669"/>
    <property type="project" value="TreeGrafter"/>
</dbReference>
<keyword evidence="3" id="KW-1185">Reference proteome</keyword>
<evidence type="ECO:0000259" key="1">
    <source>
        <dbReference type="Pfam" id="PF01031"/>
    </source>
</evidence>
<dbReference type="GO" id="GO:0005739">
    <property type="term" value="C:mitochondrion"/>
    <property type="evidence" value="ECO:0007669"/>
    <property type="project" value="TreeGrafter"/>
</dbReference>
<dbReference type="Proteomes" id="UP000326757">
    <property type="component" value="Unassembled WGS sequence"/>
</dbReference>
<feature type="domain" description="Dynamin stalk" evidence="1">
    <location>
        <begin position="43"/>
        <end position="144"/>
    </location>
</feature>
<dbReference type="GO" id="GO:0048312">
    <property type="term" value="P:intracellular distribution of mitochondria"/>
    <property type="evidence" value="ECO:0007669"/>
    <property type="project" value="TreeGrafter"/>
</dbReference>
<evidence type="ECO:0000313" key="3">
    <source>
        <dbReference type="Proteomes" id="UP000326757"/>
    </source>
</evidence>
<dbReference type="GO" id="GO:0006897">
    <property type="term" value="P:endocytosis"/>
    <property type="evidence" value="ECO:0007669"/>
    <property type="project" value="TreeGrafter"/>
</dbReference>
<proteinExistence type="predicted"/>
<dbReference type="GO" id="GO:0005874">
    <property type="term" value="C:microtubule"/>
    <property type="evidence" value="ECO:0007669"/>
    <property type="project" value="TreeGrafter"/>
</dbReference>
<dbReference type="GO" id="GO:0016559">
    <property type="term" value="P:peroxisome fission"/>
    <property type="evidence" value="ECO:0007669"/>
    <property type="project" value="TreeGrafter"/>
</dbReference>
<dbReference type="EMBL" id="VIGI01000013">
    <property type="protein sequence ID" value="KAB8292144.1"/>
    <property type="molecule type" value="Genomic_DNA"/>
</dbReference>
<reference evidence="2 3" key="1">
    <citation type="submission" date="2019-06" db="EMBL/GenBank/DDBJ databases">
        <title>Genome Sequence of the Brown Rot Fungal Pathogen Monilinia laxa.</title>
        <authorList>
            <person name="De Miccolis Angelini R.M."/>
            <person name="Landi L."/>
            <person name="Abate D."/>
            <person name="Pollastro S."/>
            <person name="Romanazzi G."/>
            <person name="Faretra F."/>
        </authorList>
    </citation>
    <scope>NUCLEOTIDE SEQUENCE [LARGE SCALE GENOMIC DNA]</scope>
    <source>
        <strain evidence="2 3">Mlax316</strain>
    </source>
</reference>
<name>A0A5N6JVA8_MONLA</name>
<dbReference type="OrthoDB" id="3556910at2759"/>
<dbReference type="InterPro" id="IPR000375">
    <property type="entry name" value="Dynamin_stalk"/>
</dbReference>
<dbReference type="GO" id="GO:0008017">
    <property type="term" value="F:microtubule binding"/>
    <property type="evidence" value="ECO:0007669"/>
    <property type="project" value="TreeGrafter"/>
</dbReference>
<evidence type="ECO:0000313" key="2">
    <source>
        <dbReference type="EMBL" id="KAB8292144.1"/>
    </source>
</evidence>
<dbReference type="Pfam" id="PF01031">
    <property type="entry name" value="Dynamin_M"/>
    <property type="match status" value="1"/>
</dbReference>
<protein>
    <recommendedName>
        <fullName evidence="1">Dynamin stalk domain-containing protein</fullName>
    </recommendedName>
</protein>
<dbReference type="PANTHER" id="PTHR11566">
    <property type="entry name" value="DYNAMIN"/>
    <property type="match status" value="1"/>
</dbReference>
<dbReference type="SUPFAM" id="SSF52540">
    <property type="entry name" value="P-loop containing nucleoside triphosphate hydrolases"/>
    <property type="match status" value="1"/>
</dbReference>
<dbReference type="InterPro" id="IPR027417">
    <property type="entry name" value="P-loop_NTPase"/>
</dbReference>
<dbReference type="GO" id="GO:0003924">
    <property type="term" value="F:GTPase activity"/>
    <property type="evidence" value="ECO:0007669"/>
    <property type="project" value="TreeGrafter"/>
</dbReference>
<gene>
    <name evidence="2" type="ORF">EYC80_007887</name>
</gene>
<sequence length="166" mass="19209">MVPPINQFLERVRRVDPKRGRTLGIITKPDRLPAGSGSESKFLELTRNEEVFFKLGWHVLKNRSFEEGASSLIERNESEATYFRTSNFKSLPKKNVGIDTLRSRLSLLLFEHVKEELHRLRQDLELAILNARSQFALLGNRHPQLGDTRYTSLNSYYLSRNFQGSC</sequence>
<dbReference type="PANTHER" id="PTHR11566:SF66">
    <property type="entry name" value="INTERFERON-INDUCED GTP-BINDING PROTEIN MX"/>
    <property type="match status" value="1"/>
</dbReference>
<dbReference type="Gene3D" id="3.40.50.300">
    <property type="entry name" value="P-loop containing nucleotide triphosphate hydrolases"/>
    <property type="match status" value="1"/>
</dbReference>